<dbReference type="SUPFAM" id="SSF50494">
    <property type="entry name" value="Trypsin-like serine proteases"/>
    <property type="match status" value="1"/>
</dbReference>
<reference evidence="4 5" key="1">
    <citation type="submission" date="2015-08" db="EMBL/GenBank/DDBJ databases">
        <title>Ancestral chromatin configuration constrains chromatin evolution on differentiating sex chromosomes in Drosophila.</title>
        <authorList>
            <person name="Zhou Q."/>
            <person name="Bachtrog D."/>
        </authorList>
    </citation>
    <scope>NUCLEOTIDE SEQUENCE [LARGE SCALE GENOMIC DNA]</scope>
    <source>
        <tissue evidence="4">Whole larvae</tissue>
    </source>
</reference>
<evidence type="ECO:0000256" key="1">
    <source>
        <dbReference type="ARBA" id="ARBA00022729"/>
    </source>
</evidence>
<evidence type="ECO:0000259" key="3">
    <source>
        <dbReference type="SMART" id="SM00680"/>
    </source>
</evidence>
<dbReference type="InterPro" id="IPR043504">
    <property type="entry name" value="Peptidase_S1_PA_chymotrypsin"/>
</dbReference>
<dbReference type="STRING" id="30019.A0A0M3QZT7"/>
<organism evidence="4 5">
    <name type="scientific">Drosophila busckii</name>
    <name type="common">Fruit fly</name>
    <dbReference type="NCBI Taxonomy" id="30019"/>
    <lineage>
        <taxon>Eukaryota</taxon>
        <taxon>Metazoa</taxon>
        <taxon>Ecdysozoa</taxon>
        <taxon>Arthropoda</taxon>
        <taxon>Hexapoda</taxon>
        <taxon>Insecta</taxon>
        <taxon>Pterygota</taxon>
        <taxon>Neoptera</taxon>
        <taxon>Endopterygota</taxon>
        <taxon>Diptera</taxon>
        <taxon>Brachycera</taxon>
        <taxon>Muscomorpha</taxon>
        <taxon>Ephydroidea</taxon>
        <taxon>Drosophilidae</taxon>
        <taxon>Drosophila</taxon>
    </lineage>
</organism>
<name>A0A0M3QZT7_DROBS</name>
<dbReference type="InterPro" id="IPR022700">
    <property type="entry name" value="CLIP"/>
</dbReference>
<keyword evidence="2" id="KW-1015">Disulfide bond</keyword>
<dbReference type="EMBL" id="CP012528">
    <property type="protein sequence ID" value="ALC49993.1"/>
    <property type="molecule type" value="Genomic_DNA"/>
</dbReference>
<dbReference type="OrthoDB" id="7883519at2759"/>
<dbReference type="SMART" id="SM00680">
    <property type="entry name" value="CLIP"/>
    <property type="match status" value="2"/>
</dbReference>
<evidence type="ECO:0000313" key="5">
    <source>
        <dbReference type="Proteomes" id="UP000494163"/>
    </source>
</evidence>
<feature type="non-terminal residue" evidence="4">
    <location>
        <position position="454"/>
    </location>
</feature>
<gene>
    <name evidence="4" type="ORF">Dbus_chrXg1849</name>
</gene>
<protein>
    <submittedName>
        <fullName evidence="4">CG15046</fullName>
    </submittedName>
</protein>
<feature type="domain" description="Clip" evidence="3">
    <location>
        <begin position="119"/>
        <end position="166"/>
    </location>
</feature>
<feature type="non-terminal residue" evidence="4">
    <location>
        <position position="1"/>
    </location>
</feature>
<keyword evidence="5" id="KW-1185">Reference proteome</keyword>
<dbReference type="Proteomes" id="UP000494163">
    <property type="component" value="Chromosome X"/>
</dbReference>
<dbReference type="Gene3D" id="2.40.10.10">
    <property type="entry name" value="Trypsin-like serine proteases"/>
    <property type="match status" value="1"/>
</dbReference>
<evidence type="ECO:0000313" key="4">
    <source>
        <dbReference type="EMBL" id="ALC49993.1"/>
    </source>
</evidence>
<dbReference type="AlphaFoldDB" id="A0A0M3QZT7"/>
<keyword evidence="1" id="KW-0732">Signal</keyword>
<dbReference type="InterPro" id="IPR009003">
    <property type="entry name" value="Peptidase_S1_PA"/>
</dbReference>
<accession>A0A0M3QZT7</accession>
<evidence type="ECO:0000256" key="2">
    <source>
        <dbReference type="ARBA" id="ARBA00023157"/>
    </source>
</evidence>
<proteinExistence type="predicted"/>
<feature type="domain" description="Clip" evidence="3">
    <location>
        <begin position="5"/>
        <end position="52"/>
    </location>
</feature>
<sequence length="454" mass="49008">VGDPCATDGYRSSCQPAENCDSLPQFIKSGRLQPEAVVNCGFTTRGEKICCPVEQAAVIPTSIPPITITTTTTTTENQHWLSIFSTDREYLARSVAQTIRPNRDSIVFPQSDNYSGASCHTPLYEGKCLPLSKCDSVGTLLRQRRLQDEDIQTCRGGTTEEIICCPTNLPLQPRSEWNNPVQLKTSTRVGLPLPQRTTTAPTTTALTDEQLLAVAQLLLPNYTHLAGLAYLNAAADGHVHRCTALVLMPQLLLSAAACGRPSHAIFGVADLLDADVEEDYLVEVTQVLLYRQDLALLRLQKPLLLGPESTAQVSVASFCSQFEVTRLQVSGQIVASAWALGNGSDCALYELPMRLLPQSACQELPNLGGVQDLPAKHICLTPRDPNALLASNSSSACAPCPAVVGSVLHLLRPNGSRCVMGVATPTGAKCSDEVMYFTTVLDSQLVEFVEHHKK</sequence>
<dbReference type="OMA" id="CERPSHA"/>